<evidence type="ECO:0008006" key="3">
    <source>
        <dbReference type="Google" id="ProtNLM"/>
    </source>
</evidence>
<comment type="caution">
    <text evidence="1">The sequence shown here is derived from an EMBL/GenBank/DDBJ whole genome shotgun (WGS) entry which is preliminary data.</text>
</comment>
<gene>
    <name evidence="1" type="ORF">ACFOOI_02055</name>
</gene>
<dbReference type="Proteomes" id="UP001595616">
    <property type="component" value="Unassembled WGS sequence"/>
</dbReference>
<dbReference type="EMBL" id="JBHRYQ010000001">
    <property type="protein sequence ID" value="MFC3809426.1"/>
    <property type="molecule type" value="Genomic_DNA"/>
</dbReference>
<evidence type="ECO:0000313" key="2">
    <source>
        <dbReference type="Proteomes" id="UP001595616"/>
    </source>
</evidence>
<name>A0ABV7YRE2_9BACT</name>
<sequence>MNIKTYAMVFGLLLTGAVTKAQETKTLFDNWKPMKKVKTVGIYIAPEMGAGQINGEFRPMPGVSAMAILNKRWSAGVTTYGVMGHDGNNSNAVFGGLKLEYTVMPNRLLHVSFPLVLGMASSFDRSMDQRNQNFGFDPRNIQGGRNFNHNQQVGFNNNQRGDYNQNAYMLIQPGLQTELNLFKYGKVFVGANYRFAMGEGHGDNQTSTLSASQLSGFSVNSGIKLGVFDFKVKKGHHRGPRDREENNRRHRE</sequence>
<proteinExistence type="predicted"/>
<dbReference type="RefSeq" id="WP_379834461.1">
    <property type="nucleotide sequence ID" value="NZ_JBHRYQ010000001.1"/>
</dbReference>
<reference evidence="2" key="1">
    <citation type="journal article" date="2019" name="Int. J. Syst. Evol. Microbiol.">
        <title>The Global Catalogue of Microorganisms (GCM) 10K type strain sequencing project: providing services to taxonomists for standard genome sequencing and annotation.</title>
        <authorList>
            <consortium name="The Broad Institute Genomics Platform"/>
            <consortium name="The Broad Institute Genome Sequencing Center for Infectious Disease"/>
            <person name="Wu L."/>
            <person name="Ma J."/>
        </authorList>
    </citation>
    <scope>NUCLEOTIDE SEQUENCE [LARGE SCALE GENOMIC DNA]</scope>
    <source>
        <strain evidence="2">CECT 7956</strain>
    </source>
</reference>
<keyword evidence="2" id="KW-1185">Reference proteome</keyword>
<accession>A0ABV7YRE2</accession>
<protein>
    <recommendedName>
        <fullName evidence="3">Outer membrane protein beta-barrel domain-containing protein</fullName>
    </recommendedName>
</protein>
<organism evidence="1 2">
    <name type="scientific">Lacihabitans lacunae</name>
    <dbReference type="NCBI Taxonomy" id="1028214"/>
    <lineage>
        <taxon>Bacteria</taxon>
        <taxon>Pseudomonadati</taxon>
        <taxon>Bacteroidota</taxon>
        <taxon>Cytophagia</taxon>
        <taxon>Cytophagales</taxon>
        <taxon>Leadbetterellaceae</taxon>
        <taxon>Lacihabitans</taxon>
    </lineage>
</organism>
<evidence type="ECO:0000313" key="1">
    <source>
        <dbReference type="EMBL" id="MFC3809426.1"/>
    </source>
</evidence>